<feature type="transmembrane region" description="Helical" evidence="9">
    <location>
        <begin position="131"/>
        <end position="151"/>
    </location>
</feature>
<dbReference type="GO" id="GO:0046513">
    <property type="term" value="P:ceramide biosynthetic process"/>
    <property type="evidence" value="ECO:0007669"/>
    <property type="project" value="TreeGrafter"/>
</dbReference>
<feature type="binding site" evidence="8">
    <location>
        <position position="241"/>
    </location>
    <ligand>
        <name>Zn(2+)</name>
        <dbReference type="ChEBI" id="CHEBI:29105"/>
        <note>catalytic</note>
    </ligand>
</feature>
<feature type="binding site" evidence="7">
    <location>
        <position position="30"/>
    </location>
    <ligand>
        <name>Ca(2+)</name>
        <dbReference type="ChEBI" id="CHEBI:29108"/>
    </ligand>
</feature>
<evidence type="ECO:0000256" key="8">
    <source>
        <dbReference type="PIRSR" id="PIRSR608901-2"/>
    </source>
</evidence>
<gene>
    <name evidence="10" type="ORF">CROQUDRAFT_71304</name>
</gene>
<name>A0A9P6NX36_9BASI</name>
<feature type="transmembrane region" description="Helical" evidence="9">
    <location>
        <begin position="41"/>
        <end position="62"/>
    </location>
</feature>
<proteinExistence type="inferred from homology"/>
<feature type="transmembrane region" description="Helical" evidence="9">
    <location>
        <begin position="242"/>
        <end position="262"/>
    </location>
</feature>
<dbReference type="GO" id="GO:0005789">
    <property type="term" value="C:endoplasmic reticulum membrane"/>
    <property type="evidence" value="ECO:0007669"/>
    <property type="project" value="TreeGrafter"/>
</dbReference>
<feature type="binding site" evidence="8">
    <location>
        <position position="245"/>
    </location>
    <ligand>
        <name>Zn(2+)</name>
        <dbReference type="ChEBI" id="CHEBI:29105"/>
        <note>catalytic</note>
    </ligand>
</feature>
<dbReference type="EMBL" id="MU167210">
    <property type="protein sequence ID" value="KAG0151997.1"/>
    <property type="molecule type" value="Genomic_DNA"/>
</dbReference>
<keyword evidence="11" id="KW-1185">Reference proteome</keyword>
<dbReference type="Proteomes" id="UP000886653">
    <property type="component" value="Unassembled WGS sequence"/>
</dbReference>
<feature type="transmembrane region" description="Helical" evidence="9">
    <location>
        <begin position="74"/>
        <end position="95"/>
    </location>
</feature>
<evidence type="ECO:0000256" key="5">
    <source>
        <dbReference type="ARBA" id="ARBA00022989"/>
    </source>
</evidence>
<keyword evidence="4" id="KW-0378">Hydrolase</keyword>
<comment type="caution">
    <text evidence="10">The sequence shown here is derived from an EMBL/GenBank/DDBJ whole genome shotgun (WGS) entry which is preliminary data.</text>
</comment>
<reference evidence="10" key="1">
    <citation type="submission" date="2013-11" db="EMBL/GenBank/DDBJ databases">
        <title>Genome sequence of the fusiform rust pathogen reveals effectors for host alternation and coevolution with pine.</title>
        <authorList>
            <consortium name="DOE Joint Genome Institute"/>
            <person name="Smith K."/>
            <person name="Pendleton A."/>
            <person name="Kubisiak T."/>
            <person name="Anderson C."/>
            <person name="Salamov A."/>
            <person name="Aerts A."/>
            <person name="Riley R."/>
            <person name="Clum A."/>
            <person name="Lindquist E."/>
            <person name="Ence D."/>
            <person name="Campbell M."/>
            <person name="Kronenberg Z."/>
            <person name="Feau N."/>
            <person name="Dhillon B."/>
            <person name="Hamelin R."/>
            <person name="Burleigh J."/>
            <person name="Smith J."/>
            <person name="Yandell M."/>
            <person name="Nelson C."/>
            <person name="Grigoriev I."/>
            <person name="Davis J."/>
        </authorList>
    </citation>
    <scope>NUCLEOTIDE SEQUENCE</scope>
    <source>
        <strain evidence="10">G11</strain>
    </source>
</reference>
<keyword evidence="8" id="KW-0862">Zinc</keyword>
<evidence type="ECO:0000256" key="1">
    <source>
        <dbReference type="ARBA" id="ARBA00004141"/>
    </source>
</evidence>
<dbReference type="GO" id="GO:0046872">
    <property type="term" value="F:metal ion binding"/>
    <property type="evidence" value="ECO:0007669"/>
    <property type="project" value="UniProtKB-KW"/>
</dbReference>
<feature type="binding site" evidence="7">
    <location>
        <position position="33"/>
    </location>
    <ligand>
        <name>Ca(2+)</name>
        <dbReference type="ChEBI" id="CHEBI:29108"/>
    </ligand>
</feature>
<evidence type="ECO:0000313" key="11">
    <source>
        <dbReference type="Proteomes" id="UP000886653"/>
    </source>
</evidence>
<evidence type="ECO:0000256" key="4">
    <source>
        <dbReference type="ARBA" id="ARBA00022801"/>
    </source>
</evidence>
<dbReference type="AlphaFoldDB" id="A0A9P6NX36"/>
<feature type="binding site" evidence="8">
    <location>
        <position position="92"/>
    </location>
    <ligand>
        <name>Zn(2+)</name>
        <dbReference type="ChEBI" id="CHEBI:29105"/>
        <note>catalytic</note>
    </ligand>
</feature>
<comment type="cofactor">
    <cofactor evidence="8">
        <name>Zn(2+)</name>
        <dbReference type="ChEBI" id="CHEBI:29105"/>
    </cofactor>
</comment>
<feature type="binding site" evidence="7">
    <location>
        <position position="44"/>
    </location>
    <ligand>
        <name>Ca(2+)</name>
        <dbReference type="ChEBI" id="CHEBI:29108"/>
    </ligand>
</feature>
<keyword evidence="6 9" id="KW-0472">Membrane</keyword>
<dbReference type="GO" id="GO:0046514">
    <property type="term" value="P:ceramide catabolic process"/>
    <property type="evidence" value="ECO:0007669"/>
    <property type="project" value="TreeGrafter"/>
</dbReference>
<keyword evidence="7" id="KW-0479">Metal-binding</keyword>
<keyword evidence="5 9" id="KW-1133">Transmembrane helix</keyword>
<comment type="similarity">
    <text evidence="2">Belongs to the alkaline ceramidase family.</text>
</comment>
<evidence type="ECO:0000256" key="6">
    <source>
        <dbReference type="ARBA" id="ARBA00023136"/>
    </source>
</evidence>
<feature type="binding site" evidence="7">
    <location>
        <position position="31"/>
    </location>
    <ligand>
        <name>Ca(2+)</name>
        <dbReference type="ChEBI" id="CHEBI:29108"/>
    </ligand>
</feature>
<evidence type="ECO:0000256" key="2">
    <source>
        <dbReference type="ARBA" id="ARBA00009780"/>
    </source>
</evidence>
<accession>A0A9P6NX36</accession>
<protein>
    <recommendedName>
        <fullName evidence="12">Alkaline phytoceramidase</fullName>
    </recommendedName>
</protein>
<dbReference type="InterPro" id="IPR008901">
    <property type="entry name" value="ACER"/>
</dbReference>
<evidence type="ECO:0000313" key="10">
    <source>
        <dbReference type="EMBL" id="KAG0151997.1"/>
    </source>
</evidence>
<dbReference type="OrthoDB" id="187171at2759"/>
<evidence type="ECO:0000256" key="3">
    <source>
        <dbReference type="ARBA" id="ARBA00022692"/>
    </source>
</evidence>
<sequence length="300" mass="33759">MMSDNFHVTKWWSAQPDVLGYWGPSTSSIDWCEANYAVSRFIAEFTNTLSNLIFVALAIYGVRKCRDQSLPLPLALCQVGIALVGIGSFLFHATLKYEWQLGDEIPMIFSASFIAYVAFDTGRSGTPRSWFVNILPFLLFFYDLIVTVVYLRYPNPVFHQVSYAFIQIASTVRVYQTVRDAPNSTPQEQQHRSDIMRLEVVGSSIFITGFLIWNIDNLFCDQISVLKQSLGMPFSFLLEGHAWWHLATGSGAYLIVVGLQLLSCTLKEGAEGFELKTGWGGLCPYVARVPLSATTKKRIF</sequence>
<dbReference type="PANTHER" id="PTHR46187:SF3">
    <property type="entry name" value="ALKALINE CERAMIDASE 3"/>
    <property type="match status" value="1"/>
</dbReference>
<dbReference type="PANTHER" id="PTHR46187">
    <property type="entry name" value="ALKALINE CERAMIDASE 3"/>
    <property type="match status" value="1"/>
</dbReference>
<feature type="binding site" evidence="7">
    <location>
        <position position="35"/>
    </location>
    <ligand>
        <name>Ca(2+)</name>
        <dbReference type="ChEBI" id="CHEBI:29108"/>
    </ligand>
</feature>
<keyword evidence="7" id="KW-0106">Calcium</keyword>
<evidence type="ECO:0008006" key="12">
    <source>
        <dbReference type="Google" id="ProtNLM"/>
    </source>
</evidence>
<evidence type="ECO:0000256" key="7">
    <source>
        <dbReference type="PIRSR" id="PIRSR608901-1"/>
    </source>
</evidence>
<dbReference type="Pfam" id="PF05875">
    <property type="entry name" value="Ceramidase"/>
    <property type="match status" value="1"/>
</dbReference>
<comment type="subcellular location">
    <subcellularLocation>
        <location evidence="1">Membrane</location>
        <topology evidence="1">Multi-pass membrane protein</topology>
    </subcellularLocation>
</comment>
<dbReference type="GO" id="GO:0016811">
    <property type="term" value="F:hydrolase activity, acting on carbon-nitrogen (but not peptide) bonds, in linear amides"/>
    <property type="evidence" value="ECO:0007669"/>
    <property type="project" value="InterPro"/>
</dbReference>
<organism evidence="10 11">
    <name type="scientific">Cronartium quercuum f. sp. fusiforme G11</name>
    <dbReference type="NCBI Taxonomy" id="708437"/>
    <lineage>
        <taxon>Eukaryota</taxon>
        <taxon>Fungi</taxon>
        <taxon>Dikarya</taxon>
        <taxon>Basidiomycota</taxon>
        <taxon>Pucciniomycotina</taxon>
        <taxon>Pucciniomycetes</taxon>
        <taxon>Pucciniales</taxon>
        <taxon>Coleosporiaceae</taxon>
        <taxon>Cronartium</taxon>
    </lineage>
</organism>
<feature type="transmembrane region" description="Helical" evidence="9">
    <location>
        <begin position="196"/>
        <end position="215"/>
    </location>
</feature>
<keyword evidence="3 9" id="KW-0812">Transmembrane</keyword>
<evidence type="ECO:0000256" key="9">
    <source>
        <dbReference type="SAM" id="Phobius"/>
    </source>
</evidence>